<feature type="active site" description="Proton donor" evidence="4">
    <location>
        <position position="52"/>
    </location>
</feature>
<feature type="domain" description="NADP-dependent oxidoreductase" evidence="7">
    <location>
        <begin position="19"/>
        <end position="266"/>
    </location>
</feature>
<sequence length="299" mass="34267">MDGLHSTIKLNNGIEMPRLGLGVWKTNNRDSRDSVIAAIKHGYRAIDTARQYGNERGTGAGIREGLQQAGLKRDDLFVTTKLYNGEQGDYDKVSKVLDNQLSDLGLDYVDLYLIHWPVDATYIESYHALERLYKEGKVRAIGVSNFDNDRMSKLLEESEVIPAINQMEFNPSQQEKDILTFDESHGIQLEAWSPLGGGKSLSNPVINELAKKYGRSAAQIILRWEWQRDIITVVKSTHEKRIVENSDIFDFKISDEDIQRINELDENSRGLWYDDFKWHNPNGQYGNSIDQWDDTNEQL</sequence>
<dbReference type="PROSITE" id="PS00063">
    <property type="entry name" value="ALDOKETO_REDUCTASE_3"/>
    <property type="match status" value="1"/>
</dbReference>
<evidence type="ECO:0000256" key="2">
    <source>
        <dbReference type="ARBA" id="ARBA00022857"/>
    </source>
</evidence>
<keyword evidence="9" id="KW-1185">Reference proteome</keyword>
<dbReference type="PROSITE" id="PS00062">
    <property type="entry name" value="ALDOKETO_REDUCTASE_2"/>
    <property type="match status" value="1"/>
</dbReference>
<dbReference type="InterPro" id="IPR036812">
    <property type="entry name" value="NAD(P)_OxRdtase_dom_sf"/>
</dbReference>
<evidence type="ECO:0000256" key="6">
    <source>
        <dbReference type="PIRSR" id="PIRSR000097-3"/>
    </source>
</evidence>
<reference evidence="8 9" key="1">
    <citation type="journal article" date="2015" name="Genome Announc.">
        <title>Expanding the biotechnology potential of lactobacilli through comparative genomics of 213 strains and associated genera.</title>
        <authorList>
            <person name="Sun Z."/>
            <person name="Harris H.M."/>
            <person name="McCann A."/>
            <person name="Guo C."/>
            <person name="Argimon S."/>
            <person name="Zhang W."/>
            <person name="Yang X."/>
            <person name="Jeffery I.B."/>
            <person name="Cooney J.C."/>
            <person name="Kagawa T.F."/>
            <person name="Liu W."/>
            <person name="Song Y."/>
            <person name="Salvetti E."/>
            <person name="Wrobel A."/>
            <person name="Rasinkangas P."/>
            <person name="Parkhill J."/>
            <person name="Rea M.C."/>
            <person name="O'Sullivan O."/>
            <person name="Ritari J."/>
            <person name="Douillard F.P."/>
            <person name="Paul Ross R."/>
            <person name="Yang R."/>
            <person name="Briner A.E."/>
            <person name="Felis G.E."/>
            <person name="de Vos W.M."/>
            <person name="Barrangou R."/>
            <person name="Klaenhammer T.R."/>
            <person name="Caufield P.W."/>
            <person name="Cui Y."/>
            <person name="Zhang H."/>
            <person name="O'Toole P.W."/>
        </authorList>
    </citation>
    <scope>NUCLEOTIDE SEQUENCE [LARGE SCALE GENOMIC DNA]</scope>
    <source>
        <strain evidence="8 9">DSM 19904</strain>
    </source>
</reference>
<dbReference type="PANTHER" id="PTHR43827">
    <property type="entry name" value="2,5-DIKETO-D-GLUCONIC ACID REDUCTASE"/>
    <property type="match status" value="1"/>
</dbReference>
<feature type="binding site" evidence="5">
    <location>
        <position position="115"/>
    </location>
    <ligand>
        <name>substrate</name>
    </ligand>
</feature>
<protein>
    <submittedName>
        <fullName evidence="8">Methylglyoxal reductase</fullName>
    </submittedName>
</protein>
<dbReference type="AlphaFoldDB" id="A0A0R1KUQ5"/>
<dbReference type="Gene3D" id="3.20.20.100">
    <property type="entry name" value="NADP-dependent oxidoreductase domain"/>
    <property type="match status" value="1"/>
</dbReference>
<dbReference type="EMBL" id="AZEA01000029">
    <property type="protein sequence ID" value="KRK86976.1"/>
    <property type="molecule type" value="Genomic_DNA"/>
</dbReference>
<dbReference type="InterPro" id="IPR023210">
    <property type="entry name" value="NADP_OxRdtase_dom"/>
</dbReference>
<evidence type="ECO:0000256" key="3">
    <source>
        <dbReference type="ARBA" id="ARBA00023002"/>
    </source>
</evidence>
<dbReference type="PATRIC" id="fig|1423808.3.peg.1583"/>
<name>A0A0R1KUQ5_9LACO</name>
<dbReference type="InterPro" id="IPR020471">
    <property type="entry name" value="AKR"/>
</dbReference>
<evidence type="ECO:0000313" key="8">
    <source>
        <dbReference type="EMBL" id="KRK86976.1"/>
    </source>
</evidence>
<comment type="caution">
    <text evidence="8">The sequence shown here is derived from an EMBL/GenBank/DDBJ whole genome shotgun (WGS) entry which is preliminary data.</text>
</comment>
<keyword evidence="3" id="KW-0560">Oxidoreductase</keyword>
<feature type="site" description="Lowers pKa of active site Tyr" evidence="6">
    <location>
        <position position="81"/>
    </location>
</feature>
<dbReference type="Pfam" id="PF00248">
    <property type="entry name" value="Aldo_ket_red"/>
    <property type="match status" value="1"/>
</dbReference>
<evidence type="ECO:0000256" key="4">
    <source>
        <dbReference type="PIRSR" id="PIRSR000097-1"/>
    </source>
</evidence>
<gene>
    <name evidence="8" type="ORF">FD17_GL001561</name>
</gene>
<dbReference type="Proteomes" id="UP000051581">
    <property type="component" value="Unassembled WGS sequence"/>
</dbReference>
<accession>A0A0R1KUQ5</accession>
<proteinExistence type="inferred from homology"/>
<organism evidence="8 9">
    <name type="scientific">Lentilactobacillus sunkii DSM 19904</name>
    <dbReference type="NCBI Taxonomy" id="1423808"/>
    <lineage>
        <taxon>Bacteria</taxon>
        <taxon>Bacillati</taxon>
        <taxon>Bacillota</taxon>
        <taxon>Bacilli</taxon>
        <taxon>Lactobacillales</taxon>
        <taxon>Lactobacillaceae</taxon>
        <taxon>Lentilactobacillus</taxon>
    </lineage>
</organism>
<evidence type="ECO:0000259" key="7">
    <source>
        <dbReference type="Pfam" id="PF00248"/>
    </source>
</evidence>
<dbReference type="GO" id="GO:0016616">
    <property type="term" value="F:oxidoreductase activity, acting on the CH-OH group of donors, NAD or NADP as acceptor"/>
    <property type="evidence" value="ECO:0007669"/>
    <property type="project" value="UniProtKB-ARBA"/>
</dbReference>
<dbReference type="PANTHER" id="PTHR43827:SF3">
    <property type="entry name" value="NADP-DEPENDENT OXIDOREDUCTASE DOMAIN-CONTAINING PROTEIN"/>
    <property type="match status" value="1"/>
</dbReference>
<evidence type="ECO:0000256" key="5">
    <source>
        <dbReference type="PIRSR" id="PIRSR000097-2"/>
    </source>
</evidence>
<dbReference type="PRINTS" id="PR00069">
    <property type="entry name" value="ALDKETRDTASE"/>
</dbReference>
<dbReference type="InterPro" id="IPR018170">
    <property type="entry name" value="Aldo/ket_reductase_CS"/>
</dbReference>
<comment type="similarity">
    <text evidence="1">Belongs to the aldo/keto reductase family.</text>
</comment>
<dbReference type="FunFam" id="3.20.20.100:FF:000015">
    <property type="entry name" value="Oxidoreductase, aldo/keto reductase family"/>
    <property type="match status" value="1"/>
</dbReference>
<evidence type="ECO:0000256" key="1">
    <source>
        <dbReference type="ARBA" id="ARBA00007905"/>
    </source>
</evidence>
<dbReference type="SUPFAM" id="SSF51430">
    <property type="entry name" value="NAD(P)-linked oxidoreductase"/>
    <property type="match status" value="1"/>
</dbReference>
<dbReference type="PIRSF" id="PIRSF000097">
    <property type="entry name" value="AKR"/>
    <property type="match status" value="1"/>
</dbReference>
<keyword evidence="2" id="KW-0521">NADP</keyword>
<evidence type="ECO:0000313" key="9">
    <source>
        <dbReference type="Proteomes" id="UP000051581"/>
    </source>
</evidence>